<feature type="domain" description="Rod shape-determining protein MreC beta-barrel core" evidence="6">
    <location>
        <begin position="123"/>
        <end position="260"/>
    </location>
</feature>
<keyword evidence="5" id="KW-1133">Transmembrane helix</keyword>
<comment type="caution">
    <text evidence="7">The sequence shown here is derived from an EMBL/GenBank/DDBJ whole genome shotgun (WGS) entry which is preliminary data.</text>
</comment>
<name>A0A1G2M8W9_9BACT</name>
<gene>
    <name evidence="7" type="ORF">A2849_04060</name>
</gene>
<protein>
    <recommendedName>
        <fullName evidence="2">Cell shape-determining protein MreC</fullName>
    </recommendedName>
    <alternativeName>
        <fullName evidence="4">Cell shape protein MreC</fullName>
    </alternativeName>
</protein>
<evidence type="ECO:0000259" key="6">
    <source>
        <dbReference type="Pfam" id="PF04085"/>
    </source>
</evidence>
<comment type="similarity">
    <text evidence="1">Belongs to the MreC family.</text>
</comment>
<sequence length="269" mass="29780">MNYRLIRSARGKGRFTLLFPIMCIGMLALFHFFYPSVLARLFTRLAAPLWSLEREVLDTTHRLLALFSSKQSLLEDVERLSARLEEADRLLLDRELLLAEHRLLTEALGRIPAKERRILGNILSSPPRSPYDTVIIDIGERDGVLPGDLALSGSALIGRVSKARSRAATVELFSTAGKNTSVSILHDGQAIPAEAVGMGGGVFLATLPREVAVNVGDEIIMPPRTLLIFARVEAVEGSATDSFQKIYFKNPVSLQSLRFLEIKKDLLEE</sequence>
<evidence type="ECO:0000256" key="1">
    <source>
        <dbReference type="ARBA" id="ARBA00009369"/>
    </source>
</evidence>
<dbReference type="Pfam" id="PF04085">
    <property type="entry name" value="MreC"/>
    <property type="match status" value="1"/>
</dbReference>
<organism evidence="7 8">
    <name type="scientific">Candidatus Taylorbacteria bacterium RIFCSPHIGHO2_01_FULL_51_15</name>
    <dbReference type="NCBI Taxonomy" id="1802304"/>
    <lineage>
        <taxon>Bacteria</taxon>
        <taxon>Candidatus Tayloriibacteriota</taxon>
    </lineage>
</organism>
<evidence type="ECO:0000313" key="7">
    <source>
        <dbReference type="EMBL" id="OHA20194.1"/>
    </source>
</evidence>
<evidence type="ECO:0000256" key="5">
    <source>
        <dbReference type="SAM" id="Phobius"/>
    </source>
</evidence>
<dbReference type="InterPro" id="IPR042177">
    <property type="entry name" value="Cell/Rod_1"/>
</dbReference>
<proteinExistence type="inferred from homology"/>
<evidence type="ECO:0000256" key="4">
    <source>
        <dbReference type="ARBA" id="ARBA00032089"/>
    </source>
</evidence>
<dbReference type="InterPro" id="IPR007221">
    <property type="entry name" value="MreC"/>
</dbReference>
<keyword evidence="3" id="KW-0133">Cell shape</keyword>
<dbReference type="Proteomes" id="UP000178121">
    <property type="component" value="Unassembled WGS sequence"/>
</dbReference>
<keyword evidence="5" id="KW-0472">Membrane</keyword>
<dbReference type="AlphaFoldDB" id="A0A1G2M8W9"/>
<dbReference type="GO" id="GO:0008360">
    <property type="term" value="P:regulation of cell shape"/>
    <property type="evidence" value="ECO:0007669"/>
    <property type="project" value="UniProtKB-KW"/>
</dbReference>
<keyword evidence="5" id="KW-0812">Transmembrane</keyword>
<dbReference type="Gene3D" id="2.40.10.350">
    <property type="entry name" value="Rod shape-determining protein MreC, domain 2"/>
    <property type="match status" value="1"/>
</dbReference>
<evidence type="ECO:0000313" key="8">
    <source>
        <dbReference type="Proteomes" id="UP000178121"/>
    </source>
</evidence>
<dbReference type="GO" id="GO:0005886">
    <property type="term" value="C:plasma membrane"/>
    <property type="evidence" value="ECO:0007669"/>
    <property type="project" value="TreeGrafter"/>
</dbReference>
<evidence type="ECO:0000256" key="2">
    <source>
        <dbReference type="ARBA" id="ARBA00013855"/>
    </source>
</evidence>
<dbReference type="PANTHER" id="PTHR34138">
    <property type="entry name" value="CELL SHAPE-DETERMINING PROTEIN MREC"/>
    <property type="match status" value="1"/>
</dbReference>
<dbReference type="Gene3D" id="2.40.10.340">
    <property type="entry name" value="Rod shape-determining protein MreC, domain 1"/>
    <property type="match status" value="1"/>
</dbReference>
<evidence type="ECO:0000256" key="3">
    <source>
        <dbReference type="ARBA" id="ARBA00022960"/>
    </source>
</evidence>
<dbReference type="EMBL" id="MHRI01000034">
    <property type="protein sequence ID" value="OHA20194.1"/>
    <property type="molecule type" value="Genomic_DNA"/>
</dbReference>
<feature type="transmembrane region" description="Helical" evidence="5">
    <location>
        <begin position="15"/>
        <end position="34"/>
    </location>
</feature>
<dbReference type="PANTHER" id="PTHR34138:SF1">
    <property type="entry name" value="CELL SHAPE-DETERMINING PROTEIN MREC"/>
    <property type="match status" value="1"/>
</dbReference>
<dbReference type="InterPro" id="IPR055342">
    <property type="entry name" value="MreC_beta-barrel_core"/>
</dbReference>
<accession>A0A1G2M8W9</accession>
<reference evidence="7 8" key="1">
    <citation type="journal article" date="2016" name="Nat. Commun.">
        <title>Thousands of microbial genomes shed light on interconnected biogeochemical processes in an aquifer system.</title>
        <authorList>
            <person name="Anantharaman K."/>
            <person name="Brown C.T."/>
            <person name="Hug L.A."/>
            <person name="Sharon I."/>
            <person name="Castelle C.J."/>
            <person name="Probst A.J."/>
            <person name="Thomas B.C."/>
            <person name="Singh A."/>
            <person name="Wilkins M.J."/>
            <person name="Karaoz U."/>
            <person name="Brodie E.L."/>
            <person name="Williams K.H."/>
            <person name="Hubbard S.S."/>
            <person name="Banfield J.F."/>
        </authorList>
    </citation>
    <scope>NUCLEOTIDE SEQUENCE [LARGE SCALE GENOMIC DNA]</scope>
</reference>
<dbReference type="InterPro" id="IPR042175">
    <property type="entry name" value="Cell/Rod_MreC_2"/>
</dbReference>